<dbReference type="Proteomes" id="UP000001508">
    <property type="component" value="Chromosome"/>
</dbReference>
<dbReference type="OrthoDB" id="9784262at2"/>
<dbReference type="PANTHER" id="PTHR30176">
    <property type="entry name" value="FERREDOXIN-TYPE PROTEIN NAPH"/>
    <property type="match status" value="1"/>
</dbReference>
<proteinExistence type="predicted"/>
<keyword evidence="2" id="KW-0004">4Fe-4S</keyword>
<dbReference type="AlphaFoldDB" id="D6Z608"/>
<feature type="transmembrane region" description="Helical" evidence="7">
    <location>
        <begin position="114"/>
        <end position="137"/>
    </location>
</feature>
<evidence type="ECO:0000256" key="6">
    <source>
        <dbReference type="ARBA" id="ARBA00023014"/>
    </source>
</evidence>
<dbReference type="InterPro" id="IPR017896">
    <property type="entry name" value="4Fe4S_Fe-S-bd"/>
</dbReference>
<evidence type="ECO:0000256" key="5">
    <source>
        <dbReference type="ARBA" id="ARBA00023004"/>
    </source>
</evidence>
<evidence type="ECO:0000256" key="1">
    <source>
        <dbReference type="ARBA" id="ARBA00022448"/>
    </source>
</evidence>
<dbReference type="STRING" id="589865.DaAHT2_0179"/>
<evidence type="ECO:0000313" key="10">
    <source>
        <dbReference type="Proteomes" id="UP000001508"/>
    </source>
</evidence>
<dbReference type="eggNOG" id="COG0348">
    <property type="taxonomic scope" value="Bacteria"/>
</dbReference>
<dbReference type="RefSeq" id="WP_013162421.1">
    <property type="nucleotide sequence ID" value="NC_014216.1"/>
</dbReference>
<evidence type="ECO:0000256" key="3">
    <source>
        <dbReference type="ARBA" id="ARBA00022723"/>
    </source>
</evidence>
<keyword evidence="5" id="KW-0408">Iron</keyword>
<gene>
    <name evidence="9" type="ordered locus">DaAHT2_0179</name>
</gene>
<dbReference type="SUPFAM" id="SSF54862">
    <property type="entry name" value="4Fe-4S ferredoxins"/>
    <property type="match status" value="1"/>
</dbReference>
<keyword evidence="7" id="KW-1133">Transmembrane helix</keyword>
<keyword evidence="3" id="KW-0479">Metal-binding</keyword>
<keyword evidence="7" id="KW-0472">Membrane</keyword>
<dbReference type="KEGG" id="dak:DaAHT2_0179"/>
<keyword evidence="1" id="KW-0813">Transport</keyword>
<protein>
    <submittedName>
        <fullName evidence="9">4Fe-4S ferredoxin iron-sulfur binding domain protein</fullName>
    </submittedName>
</protein>
<evidence type="ECO:0000256" key="2">
    <source>
        <dbReference type="ARBA" id="ARBA00022485"/>
    </source>
</evidence>
<feature type="transmembrane region" description="Helical" evidence="7">
    <location>
        <begin position="52"/>
        <end position="73"/>
    </location>
</feature>
<evidence type="ECO:0000256" key="4">
    <source>
        <dbReference type="ARBA" id="ARBA00022982"/>
    </source>
</evidence>
<feature type="transmembrane region" description="Helical" evidence="7">
    <location>
        <begin position="157"/>
        <end position="177"/>
    </location>
</feature>
<dbReference type="Pfam" id="PF12801">
    <property type="entry name" value="Fer4_5"/>
    <property type="match status" value="2"/>
</dbReference>
<dbReference type="InterPro" id="IPR017900">
    <property type="entry name" value="4Fe4S_Fe_S_CS"/>
</dbReference>
<organism evidence="9 10">
    <name type="scientific">Desulfurivibrio alkaliphilus (strain DSM 19089 / UNIQEM U267 / AHT2)</name>
    <dbReference type="NCBI Taxonomy" id="589865"/>
    <lineage>
        <taxon>Bacteria</taxon>
        <taxon>Pseudomonadati</taxon>
        <taxon>Thermodesulfobacteriota</taxon>
        <taxon>Desulfobulbia</taxon>
        <taxon>Desulfobulbales</taxon>
        <taxon>Desulfobulbaceae</taxon>
        <taxon>Desulfurivibrio</taxon>
    </lineage>
</organism>
<dbReference type="InterPro" id="IPR051684">
    <property type="entry name" value="Electron_Trans/Redox"/>
</dbReference>
<dbReference type="PROSITE" id="PS00198">
    <property type="entry name" value="4FE4S_FER_1"/>
    <property type="match status" value="1"/>
</dbReference>
<keyword evidence="7" id="KW-0812">Transmembrane</keyword>
<evidence type="ECO:0000256" key="7">
    <source>
        <dbReference type="SAM" id="Phobius"/>
    </source>
</evidence>
<dbReference type="HOGENOM" id="CLU_1056579_0_0_7"/>
<evidence type="ECO:0000259" key="8">
    <source>
        <dbReference type="PROSITE" id="PS51379"/>
    </source>
</evidence>
<dbReference type="GO" id="GO:0005886">
    <property type="term" value="C:plasma membrane"/>
    <property type="evidence" value="ECO:0007669"/>
    <property type="project" value="TreeGrafter"/>
</dbReference>
<dbReference type="GO" id="GO:0046872">
    <property type="term" value="F:metal ion binding"/>
    <property type="evidence" value="ECO:0007669"/>
    <property type="project" value="UniProtKB-KW"/>
</dbReference>
<dbReference type="PANTHER" id="PTHR30176:SF3">
    <property type="entry name" value="FERREDOXIN-TYPE PROTEIN NAPH"/>
    <property type="match status" value="1"/>
</dbReference>
<dbReference type="PROSITE" id="PS51379">
    <property type="entry name" value="4FE4S_FER_2"/>
    <property type="match status" value="1"/>
</dbReference>
<dbReference type="EMBL" id="CP001940">
    <property type="protein sequence ID" value="ADH84890.1"/>
    <property type="molecule type" value="Genomic_DNA"/>
</dbReference>
<dbReference type="Gene3D" id="3.30.70.20">
    <property type="match status" value="1"/>
</dbReference>
<feature type="domain" description="4Fe-4S ferredoxin-type" evidence="8">
    <location>
        <begin position="199"/>
        <end position="228"/>
    </location>
</feature>
<dbReference type="Pfam" id="PF13746">
    <property type="entry name" value="Fer4_18"/>
    <property type="match status" value="1"/>
</dbReference>
<name>D6Z608_DESAT</name>
<keyword evidence="10" id="KW-1185">Reference proteome</keyword>
<dbReference type="InParanoid" id="D6Z608"/>
<accession>D6Z608</accession>
<sequence length="263" mass="30152">MIRPWRRAVQWLGALLFFSLPFGRWQGESLLRLDVPGWTLYLPGRQLGVQEFYLVVPALLALIFLFLLVARFLGRVWCGWLCPQTWLNNLVEWLARGLKLRVDPWRIGGAWWRLALLHLIGLLFALWCGATLVWYFVPPELYWQRLLAGEPGPWAPGFTLALAALIYLDALFVRRLACREFCPYGRFQVILLGKNTLTLGLTADHAERCLDCRACVRACPMGIDIRRGYQVECINCGNCRDACRRVMAKAQPGRPALIAYRFG</sequence>
<keyword evidence="4" id="KW-0249">Electron transport</keyword>
<keyword evidence="6" id="KW-0411">Iron-sulfur</keyword>
<dbReference type="GO" id="GO:0051539">
    <property type="term" value="F:4 iron, 4 sulfur cluster binding"/>
    <property type="evidence" value="ECO:0007669"/>
    <property type="project" value="UniProtKB-KW"/>
</dbReference>
<reference evidence="10" key="1">
    <citation type="submission" date="2010-02" db="EMBL/GenBank/DDBJ databases">
        <title>Complete sequence of Desulfurivibrio alkaliphilus AHT2.</title>
        <authorList>
            <consortium name="US DOE Joint Genome Institute"/>
            <person name="Pitluck S."/>
            <person name="Chertkov O."/>
            <person name="Detter J.C."/>
            <person name="Han C."/>
            <person name="Tapia R."/>
            <person name="Larimer F."/>
            <person name="Land M."/>
            <person name="Hauser L."/>
            <person name="Kyrpides N."/>
            <person name="Mikhailova N."/>
            <person name="Sorokin D.Y."/>
            <person name="Muyzer G."/>
            <person name="Woyke T."/>
        </authorList>
    </citation>
    <scope>NUCLEOTIDE SEQUENCE [LARGE SCALE GENOMIC DNA]</scope>
    <source>
        <strain evidence="10">DSM 19089 / UNIQEM U267 / AHT2</strain>
    </source>
</reference>
<evidence type="ECO:0000313" key="9">
    <source>
        <dbReference type="EMBL" id="ADH84890.1"/>
    </source>
</evidence>